<dbReference type="InterPro" id="IPR017932">
    <property type="entry name" value="GATase_2_dom"/>
</dbReference>
<dbReference type="PROSITE" id="PS51464">
    <property type="entry name" value="SIS"/>
    <property type="match status" value="2"/>
</dbReference>
<dbReference type="GO" id="GO:0004360">
    <property type="term" value="F:glutamine-fructose-6-phosphate transaminase (isomerizing) activity"/>
    <property type="evidence" value="ECO:0007669"/>
    <property type="project" value="UniProtKB-UniRule"/>
</dbReference>
<dbReference type="InterPro" id="IPR005855">
    <property type="entry name" value="GFAT"/>
</dbReference>
<dbReference type="GO" id="GO:0097367">
    <property type="term" value="F:carbohydrate derivative binding"/>
    <property type="evidence" value="ECO:0007669"/>
    <property type="project" value="InterPro"/>
</dbReference>
<dbReference type="GO" id="GO:0005829">
    <property type="term" value="C:cytosol"/>
    <property type="evidence" value="ECO:0007669"/>
    <property type="project" value="TreeGrafter"/>
</dbReference>
<dbReference type="Gene3D" id="3.60.20.10">
    <property type="entry name" value="Glutamine Phosphoribosylpyrophosphate, subunit 1, domain 1"/>
    <property type="match status" value="1"/>
</dbReference>
<evidence type="ECO:0000256" key="1">
    <source>
        <dbReference type="ARBA" id="ARBA00001031"/>
    </source>
</evidence>
<keyword evidence="8" id="KW-0677">Repeat</keyword>
<dbReference type="GO" id="GO:0006487">
    <property type="term" value="P:protein N-linked glycosylation"/>
    <property type="evidence" value="ECO:0007669"/>
    <property type="project" value="TreeGrafter"/>
</dbReference>
<evidence type="ECO:0000259" key="12">
    <source>
        <dbReference type="PROSITE" id="PS51464"/>
    </source>
</evidence>
<feature type="active site" description="For Fru-6P isomerization activity" evidence="10">
    <location>
        <position position="603"/>
    </location>
</feature>
<reference evidence="13" key="1">
    <citation type="journal article" date="2020" name="mSystems">
        <title>Genome- and Community-Level Interaction Insights into Carbon Utilization and Element Cycling Functions of Hydrothermarchaeota in Hydrothermal Sediment.</title>
        <authorList>
            <person name="Zhou Z."/>
            <person name="Liu Y."/>
            <person name="Xu W."/>
            <person name="Pan J."/>
            <person name="Luo Z.H."/>
            <person name="Li M."/>
        </authorList>
    </citation>
    <scope>NUCLEOTIDE SEQUENCE [LARGE SCALE GENOMIC DNA]</scope>
    <source>
        <strain evidence="13">SpSt-780</strain>
    </source>
</reference>
<dbReference type="GO" id="GO:0005975">
    <property type="term" value="P:carbohydrate metabolic process"/>
    <property type="evidence" value="ECO:0007669"/>
    <property type="project" value="UniProtKB-UniRule"/>
</dbReference>
<feature type="domain" description="SIS" evidence="12">
    <location>
        <begin position="285"/>
        <end position="424"/>
    </location>
</feature>
<keyword evidence="6 10" id="KW-0032">Aminotransferase</keyword>
<dbReference type="PROSITE" id="PS51278">
    <property type="entry name" value="GATASE_TYPE_2"/>
    <property type="match status" value="1"/>
</dbReference>
<dbReference type="PANTHER" id="PTHR10937">
    <property type="entry name" value="GLUCOSAMINE--FRUCTOSE-6-PHOSPHATE AMINOTRANSFERASE, ISOMERIZING"/>
    <property type="match status" value="1"/>
</dbReference>
<dbReference type="Pfam" id="PF13522">
    <property type="entry name" value="GATase_6"/>
    <property type="match status" value="1"/>
</dbReference>
<dbReference type="CDD" id="cd05008">
    <property type="entry name" value="SIS_GlmS_GlmD_1"/>
    <property type="match status" value="1"/>
</dbReference>
<dbReference type="Gene3D" id="3.40.50.10490">
    <property type="entry name" value="Glucose-6-phosphate isomerase like protein, domain 1"/>
    <property type="match status" value="2"/>
</dbReference>
<dbReference type="GO" id="GO:0006002">
    <property type="term" value="P:fructose 6-phosphate metabolic process"/>
    <property type="evidence" value="ECO:0007669"/>
    <property type="project" value="TreeGrafter"/>
</dbReference>
<evidence type="ECO:0000256" key="2">
    <source>
        <dbReference type="ARBA" id="ARBA00004496"/>
    </source>
</evidence>
<dbReference type="CDD" id="cd05009">
    <property type="entry name" value="SIS_GlmS_GlmD_2"/>
    <property type="match status" value="1"/>
</dbReference>
<evidence type="ECO:0000256" key="9">
    <source>
        <dbReference type="ARBA" id="ARBA00022962"/>
    </source>
</evidence>
<sequence>MCGIVGYIGSKDITSVLLSSLWKLEYRGYDSSGIAVIENGELKVVKSVGKLMTLQEKLSKERIEGSVGIGHTRWATHGEPSDHNAHPQTDCNEKFAVVHNGIIENYYTLKEKLIKRKHIFQSTTDTEVIAHLIEENYNGDLKDAVLRTVKKLEGSYAIAVLSPYEDDKIIAYRKGSPLIIGVGNNENLLASDIPAVISHTKNIIIMEDDELAVIKRDTIEIFNQKGEKKPLKINKIEWEPESIEKGEFKHFMLKEIFEQPEVIRRNISLRIVDNKLNFGDSFRFNKKELSNITNIVIQACGTSWHAGYIGKYLLEDIARINTEVDISSEFRYRNPVYGGETLVIAISQSGETADTLAGLREAKAKFLKVLSFVNVMGSTISRESDSTIYLNAGPEIGVASTKAFTSQILNIYLFTLYLARIKWRLEDEEINEKFALIKELPDKIKVVLNNNERIKEIAGIFKDKKNFIFLGRGINYPVALEGALKLKEISYVHATGYPAGELKHGPLALIDKETPVIAIATSSNVYEKMLNNLEEVKARNGIIIAISNMNDEKVKKIADYIIEVPYVIEHLSPIINVIPLQLFAYHLADMNGRDVDKPRNLAKSVTVE</sequence>
<dbReference type="InterPro" id="IPR029055">
    <property type="entry name" value="Ntn_hydrolases_N"/>
</dbReference>
<comment type="catalytic activity">
    <reaction evidence="1 10">
        <text>D-fructose 6-phosphate + L-glutamine = D-glucosamine 6-phosphate + L-glutamate</text>
        <dbReference type="Rhea" id="RHEA:13237"/>
        <dbReference type="ChEBI" id="CHEBI:29985"/>
        <dbReference type="ChEBI" id="CHEBI:58359"/>
        <dbReference type="ChEBI" id="CHEBI:58725"/>
        <dbReference type="ChEBI" id="CHEBI:61527"/>
        <dbReference type="EC" id="2.6.1.16"/>
    </reaction>
</comment>
<dbReference type="SUPFAM" id="SSF53697">
    <property type="entry name" value="SIS domain"/>
    <property type="match status" value="1"/>
</dbReference>
<protein>
    <recommendedName>
        <fullName evidence="4 10">Glutamine--fructose-6-phosphate aminotransferase [isomerizing]</fullName>
        <ecNumber evidence="3 10">2.6.1.16</ecNumber>
    </recommendedName>
    <alternativeName>
        <fullName evidence="10">D-fructose-6-phosphate amidotransferase</fullName>
    </alternativeName>
    <alternativeName>
        <fullName evidence="10">GFAT</fullName>
    </alternativeName>
    <alternativeName>
        <fullName evidence="10">Glucosamine-6-phosphate synthase</fullName>
    </alternativeName>
    <alternativeName>
        <fullName evidence="10">Hexosephosphate aminotransferase</fullName>
    </alternativeName>
    <alternativeName>
        <fullName evidence="10">L-glutamine--D-fructose-6-phosphate amidotransferase</fullName>
    </alternativeName>
</protein>
<comment type="subunit">
    <text evidence="10">Homodimer.</text>
</comment>
<dbReference type="InterPro" id="IPR046348">
    <property type="entry name" value="SIS_dom_sf"/>
</dbReference>
<dbReference type="InterPro" id="IPR035490">
    <property type="entry name" value="GlmS/FrlB_SIS"/>
</dbReference>
<evidence type="ECO:0000256" key="10">
    <source>
        <dbReference type="HAMAP-Rule" id="MF_00164"/>
    </source>
</evidence>
<name>A0A7C4U8A0_UNCW3</name>
<evidence type="ECO:0000256" key="4">
    <source>
        <dbReference type="ARBA" id="ARBA00016090"/>
    </source>
</evidence>
<evidence type="ECO:0000256" key="7">
    <source>
        <dbReference type="ARBA" id="ARBA00022679"/>
    </source>
</evidence>
<dbReference type="FunFam" id="3.60.20.10:FF:000006">
    <property type="entry name" value="Glutamine--fructose-6-phosphate aminotransferase [isomerizing]"/>
    <property type="match status" value="1"/>
</dbReference>
<dbReference type="FunFam" id="3.40.50.10490:FF:000001">
    <property type="entry name" value="Glutamine--fructose-6-phosphate aminotransferase [isomerizing]"/>
    <property type="match status" value="1"/>
</dbReference>
<dbReference type="InterPro" id="IPR035466">
    <property type="entry name" value="GlmS/AgaS_SIS"/>
</dbReference>
<dbReference type="GO" id="GO:0046349">
    <property type="term" value="P:amino sugar biosynthetic process"/>
    <property type="evidence" value="ECO:0007669"/>
    <property type="project" value="UniProtKB-ARBA"/>
</dbReference>
<feature type="domain" description="SIS" evidence="12">
    <location>
        <begin position="457"/>
        <end position="598"/>
    </location>
</feature>
<gene>
    <name evidence="10 13" type="primary">glmS</name>
    <name evidence="13" type="ORF">ENV67_04455</name>
</gene>
<dbReference type="InterPro" id="IPR047084">
    <property type="entry name" value="GFAT_N"/>
</dbReference>
<keyword evidence="5 10" id="KW-0963">Cytoplasm</keyword>
<evidence type="ECO:0000256" key="8">
    <source>
        <dbReference type="ARBA" id="ARBA00022737"/>
    </source>
</evidence>
<feature type="domain" description="Glutamine amidotransferase type-2" evidence="11">
    <location>
        <begin position="2"/>
        <end position="217"/>
    </location>
</feature>
<comment type="function">
    <text evidence="10">Catalyzes the first step in hexosamine metabolism, converting fructose-6P into glucosamine-6P using glutamine as a nitrogen source.</text>
</comment>
<evidence type="ECO:0000256" key="6">
    <source>
        <dbReference type="ARBA" id="ARBA00022576"/>
    </source>
</evidence>
<organism evidence="13">
    <name type="scientific">candidate division WOR-3 bacterium</name>
    <dbReference type="NCBI Taxonomy" id="2052148"/>
    <lineage>
        <taxon>Bacteria</taxon>
        <taxon>Bacteria division WOR-3</taxon>
    </lineage>
</organism>
<evidence type="ECO:0000256" key="5">
    <source>
        <dbReference type="ARBA" id="ARBA00022490"/>
    </source>
</evidence>
<comment type="caution">
    <text evidence="13">The sequence shown here is derived from an EMBL/GenBank/DDBJ whole genome shotgun (WGS) entry which is preliminary data.</text>
</comment>
<feature type="active site" description="Nucleophile; for GATase activity" evidence="10">
    <location>
        <position position="2"/>
    </location>
</feature>
<proteinExistence type="inferred from homology"/>
<evidence type="ECO:0000256" key="3">
    <source>
        <dbReference type="ARBA" id="ARBA00012916"/>
    </source>
</evidence>
<evidence type="ECO:0000313" key="13">
    <source>
        <dbReference type="EMBL" id="HGW91775.1"/>
    </source>
</evidence>
<comment type="subcellular location">
    <subcellularLocation>
        <location evidence="2 10">Cytoplasm</location>
    </subcellularLocation>
</comment>
<dbReference type="AlphaFoldDB" id="A0A7C4U8A0"/>
<dbReference type="SUPFAM" id="SSF56235">
    <property type="entry name" value="N-terminal nucleophile aminohydrolases (Ntn hydrolases)"/>
    <property type="match status" value="1"/>
</dbReference>
<dbReference type="EC" id="2.6.1.16" evidence="3 10"/>
<evidence type="ECO:0000259" key="11">
    <source>
        <dbReference type="PROSITE" id="PS51278"/>
    </source>
</evidence>
<dbReference type="NCBIfam" id="NF001484">
    <property type="entry name" value="PRK00331.1"/>
    <property type="match status" value="1"/>
</dbReference>
<accession>A0A7C4U8A0</accession>
<keyword evidence="7 10" id="KW-0808">Transferase</keyword>
<dbReference type="InterPro" id="IPR001347">
    <property type="entry name" value="SIS_dom"/>
</dbReference>
<dbReference type="CDD" id="cd00714">
    <property type="entry name" value="GFAT"/>
    <property type="match status" value="1"/>
</dbReference>
<feature type="initiator methionine" description="Removed" evidence="10">
    <location>
        <position position="1"/>
    </location>
</feature>
<dbReference type="HAMAP" id="MF_00164">
    <property type="entry name" value="GlmS"/>
    <property type="match status" value="1"/>
</dbReference>
<dbReference type="PANTHER" id="PTHR10937:SF0">
    <property type="entry name" value="GLUTAMINE--FRUCTOSE-6-PHOSPHATE TRANSAMINASE (ISOMERIZING)"/>
    <property type="match status" value="1"/>
</dbReference>
<dbReference type="NCBIfam" id="TIGR01135">
    <property type="entry name" value="glmS"/>
    <property type="match status" value="1"/>
</dbReference>
<keyword evidence="9" id="KW-0315">Glutamine amidotransferase</keyword>
<dbReference type="EMBL" id="DTHG01000055">
    <property type="protein sequence ID" value="HGW91775.1"/>
    <property type="molecule type" value="Genomic_DNA"/>
</dbReference>
<dbReference type="Pfam" id="PF01380">
    <property type="entry name" value="SIS"/>
    <property type="match status" value="2"/>
</dbReference>
<dbReference type="FunFam" id="3.40.50.10490:FF:000002">
    <property type="entry name" value="Glutamine--fructose-6-phosphate aminotransferase [isomerizing]"/>
    <property type="match status" value="1"/>
</dbReference>
<dbReference type="GO" id="GO:0006047">
    <property type="term" value="P:UDP-N-acetylglucosamine metabolic process"/>
    <property type="evidence" value="ECO:0007669"/>
    <property type="project" value="TreeGrafter"/>
</dbReference>